<feature type="compositionally biased region" description="Acidic residues" evidence="1">
    <location>
        <begin position="140"/>
        <end position="165"/>
    </location>
</feature>
<proteinExistence type="predicted"/>
<evidence type="ECO:0000256" key="1">
    <source>
        <dbReference type="SAM" id="MobiDB-lite"/>
    </source>
</evidence>
<dbReference type="EMBL" id="JAPJZH010000022">
    <property type="protein sequence ID" value="MDA4848411.1"/>
    <property type="molecule type" value="Genomic_DNA"/>
</dbReference>
<feature type="compositionally biased region" description="Low complexity" evidence="1">
    <location>
        <begin position="58"/>
        <end position="73"/>
    </location>
</feature>
<feature type="compositionally biased region" description="Acidic residues" evidence="1">
    <location>
        <begin position="102"/>
        <end position="120"/>
    </location>
</feature>
<evidence type="ECO:0000313" key="4">
    <source>
        <dbReference type="Proteomes" id="UP001148313"/>
    </source>
</evidence>
<keyword evidence="2" id="KW-1133">Transmembrane helix</keyword>
<evidence type="ECO:0000313" key="3">
    <source>
        <dbReference type="EMBL" id="MDA4848411.1"/>
    </source>
</evidence>
<gene>
    <name evidence="3" type="ORF">OOZ53_23840</name>
</gene>
<dbReference type="Proteomes" id="UP001148313">
    <property type="component" value="Unassembled WGS sequence"/>
</dbReference>
<dbReference type="InterPro" id="IPR009273">
    <property type="entry name" value="DUF930"/>
</dbReference>
<feature type="transmembrane region" description="Helical" evidence="2">
    <location>
        <begin position="12"/>
        <end position="34"/>
    </location>
</feature>
<evidence type="ECO:0000256" key="2">
    <source>
        <dbReference type="SAM" id="Phobius"/>
    </source>
</evidence>
<feature type="region of interest" description="Disordered" evidence="1">
    <location>
        <begin position="102"/>
        <end position="180"/>
    </location>
</feature>
<reference evidence="3" key="1">
    <citation type="submission" date="2022-11" db="EMBL/GenBank/DDBJ databases">
        <title>Hoeflea poritis sp. nov., isolated from scleractinian coral Porites lutea.</title>
        <authorList>
            <person name="Zhang G."/>
            <person name="Wei Q."/>
            <person name="Cai L."/>
        </authorList>
    </citation>
    <scope>NUCLEOTIDE SEQUENCE</scope>
    <source>
        <strain evidence="3">E7-10</strain>
    </source>
</reference>
<accession>A0ABT4VUN6</accession>
<feature type="region of interest" description="Disordered" evidence="1">
    <location>
        <begin position="58"/>
        <end position="86"/>
    </location>
</feature>
<keyword evidence="4" id="KW-1185">Reference proteome</keyword>
<dbReference type="Pfam" id="PF06059">
    <property type="entry name" value="DUF930"/>
    <property type="match status" value="1"/>
</dbReference>
<protein>
    <submittedName>
        <fullName evidence="3">DUF930 domain-containing protein</fullName>
    </submittedName>
</protein>
<organism evidence="3 4">
    <name type="scientific">Hoeflea poritis</name>
    <dbReference type="NCBI Taxonomy" id="2993659"/>
    <lineage>
        <taxon>Bacteria</taxon>
        <taxon>Pseudomonadati</taxon>
        <taxon>Pseudomonadota</taxon>
        <taxon>Alphaproteobacteria</taxon>
        <taxon>Hyphomicrobiales</taxon>
        <taxon>Rhizobiaceae</taxon>
        <taxon>Hoeflea</taxon>
    </lineage>
</organism>
<name>A0ABT4VUN6_9HYPH</name>
<dbReference type="RefSeq" id="WP_271092274.1">
    <property type="nucleotide sequence ID" value="NZ_JAPJZH010000022.1"/>
</dbReference>
<comment type="caution">
    <text evidence="3">The sequence shown here is derived from an EMBL/GenBank/DDBJ whole genome shotgun (WGS) entry which is preliminary data.</text>
</comment>
<sequence>MLQTLKQLKQKISPGAAVSAGLHAGLLALLVFGLPDLHMEAEAPQVIQVQLVLAEPEAQNEEQLPAEPEAPELSETQETASAGEPIEELLRILRPVYEFGEEDAGTDEASDGDAPEDQEADVASPAEEPPEEPEPKEQPDEVLEAAQDEPAQDTEAVEEPEEPSETAETARPSPDGDSAVATTAMADIPRGIRAGELCATELRRQLLGTVPPHRPNLIPAYRLDEGTVIRVRKGAFRTATGWHNLRFRCEIDDAATRVVAFEFEVGSPIAPEEWAARGLPAS</sequence>
<keyword evidence="2" id="KW-0472">Membrane</keyword>
<keyword evidence="2" id="KW-0812">Transmembrane</keyword>